<reference evidence="2 3" key="1">
    <citation type="submission" date="2020-08" db="EMBL/GenBank/DDBJ databases">
        <authorList>
            <person name="Hejnol A."/>
        </authorList>
    </citation>
    <scope>NUCLEOTIDE SEQUENCE [LARGE SCALE GENOMIC DNA]</scope>
</reference>
<dbReference type="Proteomes" id="UP000549394">
    <property type="component" value="Unassembled WGS sequence"/>
</dbReference>
<dbReference type="EMBL" id="CAJFCJ010000008">
    <property type="protein sequence ID" value="CAD5118091.1"/>
    <property type="molecule type" value="Genomic_DNA"/>
</dbReference>
<feature type="region of interest" description="Disordered" evidence="1">
    <location>
        <begin position="1"/>
        <end position="65"/>
    </location>
</feature>
<feature type="compositionally biased region" description="Polar residues" evidence="1">
    <location>
        <begin position="1"/>
        <end position="11"/>
    </location>
</feature>
<feature type="compositionally biased region" description="Acidic residues" evidence="1">
    <location>
        <begin position="53"/>
        <end position="65"/>
    </location>
</feature>
<keyword evidence="3" id="KW-1185">Reference proteome</keyword>
<comment type="caution">
    <text evidence="2">The sequence shown here is derived from an EMBL/GenBank/DDBJ whole genome shotgun (WGS) entry which is preliminary data.</text>
</comment>
<gene>
    <name evidence="2" type="ORF">DGYR_LOCUS6527</name>
</gene>
<organism evidence="2 3">
    <name type="scientific">Dimorphilus gyrociliatus</name>
    <dbReference type="NCBI Taxonomy" id="2664684"/>
    <lineage>
        <taxon>Eukaryota</taxon>
        <taxon>Metazoa</taxon>
        <taxon>Spiralia</taxon>
        <taxon>Lophotrochozoa</taxon>
        <taxon>Annelida</taxon>
        <taxon>Polychaeta</taxon>
        <taxon>Polychaeta incertae sedis</taxon>
        <taxon>Dinophilidae</taxon>
        <taxon>Dimorphilus</taxon>
    </lineage>
</organism>
<protein>
    <submittedName>
        <fullName evidence="2">DgyrCDS6828</fullName>
    </submittedName>
</protein>
<feature type="region of interest" description="Disordered" evidence="1">
    <location>
        <begin position="185"/>
        <end position="205"/>
    </location>
</feature>
<dbReference type="AlphaFoldDB" id="A0A7I8VPC0"/>
<accession>A0A7I8VPC0</accession>
<evidence type="ECO:0000313" key="3">
    <source>
        <dbReference type="Proteomes" id="UP000549394"/>
    </source>
</evidence>
<name>A0A7I8VPC0_9ANNE</name>
<evidence type="ECO:0000256" key="1">
    <source>
        <dbReference type="SAM" id="MobiDB-lite"/>
    </source>
</evidence>
<feature type="compositionally biased region" description="Polar residues" evidence="1">
    <location>
        <begin position="185"/>
        <end position="196"/>
    </location>
</feature>
<proteinExistence type="predicted"/>
<evidence type="ECO:0000313" key="2">
    <source>
        <dbReference type="EMBL" id="CAD5118091.1"/>
    </source>
</evidence>
<feature type="compositionally biased region" description="Basic and acidic residues" evidence="1">
    <location>
        <begin position="29"/>
        <end position="46"/>
    </location>
</feature>
<sequence length="359" mass="41700">MELTENISSEDSQIEKKNYISTRNKRRKDTSQCHTDEEYDAKKSKTTDQNCCTDDESDNSNAEDDEDICIDQTETNKATGMIFMHQLNCCLFPSIDDRVKKSAKVEKEIHNKNTGKSATEDEVYYDKGLLITDAFLVQIMKSRRKRRAVDFRKEKEAIIDSVDDEVESHISFEIDERVKSAIAQKNSNNDGISSKETQSETESNEHLLKCPRFRTDLLKGKSLSKLCTDEFMDNYFFSLSLKYSRQRLIRVKIPVIDNEESSSSTLDISDKKCNENANYNEQNDSKIVKSNAVAAPHKKRKLNDINLDEIRESNSDEDIRPKTRSQKRVHKTHTCPICMREMECDFEYFQYHASECRMY</sequence>